<comment type="caution">
    <text evidence="3">The sequence shown here is derived from an EMBL/GenBank/DDBJ whole genome shotgun (WGS) entry which is preliminary data.</text>
</comment>
<dbReference type="SUPFAM" id="SSF52172">
    <property type="entry name" value="CheY-like"/>
    <property type="match status" value="1"/>
</dbReference>
<keyword evidence="1" id="KW-0597">Phosphoprotein</keyword>
<organism evidence="3 4">
    <name type="scientific">Hymenobacter ginsengisoli</name>
    <dbReference type="NCBI Taxonomy" id="1051626"/>
    <lineage>
        <taxon>Bacteria</taxon>
        <taxon>Pseudomonadati</taxon>
        <taxon>Bacteroidota</taxon>
        <taxon>Cytophagia</taxon>
        <taxon>Cytophagales</taxon>
        <taxon>Hymenobacteraceae</taxon>
        <taxon>Hymenobacter</taxon>
    </lineage>
</organism>
<dbReference type="RefSeq" id="WP_208130678.1">
    <property type="nucleotide sequence ID" value="NZ_BAABGQ010000005.1"/>
</dbReference>
<dbReference type="Gene3D" id="3.40.50.2300">
    <property type="match status" value="1"/>
</dbReference>
<dbReference type="InterPro" id="IPR011006">
    <property type="entry name" value="CheY-like_superfamily"/>
</dbReference>
<proteinExistence type="predicted"/>
<evidence type="ECO:0000313" key="3">
    <source>
        <dbReference type="EMBL" id="GAA4498817.1"/>
    </source>
</evidence>
<dbReference type="InterPro" id="IPR001789">
    <property type="entry name" value="Sig_transdc_resp-reg_receiver"/>
</dbReference>
<accession>A0ABP8Q789</accession>
<dbReference type="Proteomes" id="UP001501243">
    <property type="component" value="Unassembled WGS sequence"/>
</dbReference>
<evidence type="ECO:0000259" key="2">
    <source>
        <dbReference type="PROSITE" id="PS50110"/>
    </source>
</evidence>
<dbReference type="Pfam" id="PF00072">
    <property type="entry name" value="Response_reg"/>
    <property type="match status" value="1"/>
</dbReference>
<sequence length="133" mass="14972">MKTYLIDDDHLAIFLARHLLQSEGFSNTICAFQSAEEALAELLTHEREGLPRVIFLDLNMPVMNGWQFLEALTPHADELRGHCHIYILTSSLALADLEKSKHYQLVDGLIHKPLDRSELRAIRARLEPGAGAS</sequence>
<evidence type="ECO:0000313" key="4">
    <source>
        <dbReference type="Proteomes" id="UP001501243"/>
    </source>
</evidence>
<reference evidence="4" key="1">
    <citation type="journal article" date="2019" name="Int. J. Syst. Evol. Microbiol.">
        <title>The Global Catalogue of Microorganisms (GCM) 10K type strain sequencing project: providing services to taxonomists for standard genome sequencing and annotation.</title>
        <authorList>
            <consortium name="The Broad Institute Genomics Platform"/>
            <consortium name="The Broad Institute Genome Sequencing Center for Infectious Disease"/>
            <person name="Wu L."/>
            <person name="Ma J."/>
        </authorList>
    </citation>
    <scope>NUCLEOTIDE SEQUENCE [LARGE SCALE GENOMIC DNA]</scope>
    <source>
        <strain evidence="4">JCM 17841</strain>
    </source>
</reference>
<gene>
    <name evidence="3" type="ORF">GCM10023172_16480</name>
</gene>
<dbReference type="EMBL" id="BAABGQ010000005">
    <property type="protein sequence ID" value="GAA4498817.1"/>
    <property type="molecule type" value="Genomic_DNA"/>
</dbReference>
<keyword evidence="4" id="KW-1185">Reference proteome</keyword>
<protein>
    <submittedName>
        <fullName evidence="3">Response regulator</fullName>
    </submittedName>
</protein>
<dbReference type="PANTHER" id="PTHR44520">
    <property type="entry name" value="RESPONSE REGULATOR RCP1-RELATED"/>
    <property type="match status" value="1"/>
</dbReference>
<dbReference type="SMART" id="SM00448">
    <property type="entry name" value="REC"/>
    <property type="match status" value="1"/>
</dbReference>
<dbReference type="InterPro" id="IPR052893">
    <property type="entry name" value="TCS_response_regulator"/>
</dbReference>
<dbReference type="PROSITE" id="PS50110">
    <property type="entry name" value="RESPONSE_REGULATORY"/>
    <property type="match status" value="1"/>
</dbReference>
<evidence type="ECO:0000256" key="1">
    <source>
        <dbReference type="PROSITE-ProRule" id="PRU00169"/>
    </source>
</evidence>
<name>A0ABP8Q789_9BACT</name>
<dbReference type="PANTHER" id="PTHR44520:SF2">
    <property type="entry name" value="RESPONSE REGULATOR RCP1"/>
    <property type="match status" value="1"/>
</dbReference>
<feature type="domain" description="Response regulatory" evidence="2">
    <location>
        <begin position="2"/>
        <end position="127"/>
    </location>
</feature>
<feature type="modified residue" description="4-aspartylphosphate" evidence="1">
    <location>
        <position position="57"/>
    </location>
</feature>